<evidence type="ECO:0000313" key="2">
    <source>
        <dbReference type="Proteomes" id="UP000275078"/>
    </source>
</evidence>
<accession>A0A3N4HJ54</accession>
<dbReference type="AlphaFoldDB" id="A0A3N4HJ54"/>
<gene>
    <name evidence="1" type="ORF">BJ508DRAFT_313358</name>
</gene>
<keyword evidence="2" id="KW-1185">Reference proteome</keyword>
<name>A0A3N4HJ54_ASCIM</name>
<reference evidence="1 2" key="1">
    <citation type="journal article" date="2018" name="Nat. Ecol. Evol.">
        <title>Pezizomycetes genomes reveal the molecular basis of ectomycorrhizal truffle lifestyle.</title>
        <authorList>
            <person name="Murat C."/>
            <person name="Payen T."/>
            <person name="Noel B."/>
            <person name="Kuo A."/>
            <person name="Morin E."/>
            <person name="Chen J."/>
            <person name="Kohler A."/>
            <person name="Krizsan K."/>
            <person name="Balestrini R."/>
            <person name="Da Silva C."/>
            <person name="Montanini B."/>
            <person name="Hainaut M."/>
            <person name="Levati E."/>
            <person name="Barry K.W."/>
            <person name="Belfiori B."/>
            <person name="Cichocki N."/>
            <person name="Clum A."/>
            <person name="Dockter R.B."/>
            <person name="Fauchery L."/>
            <person name="Guy J."/>
            <person name="Iotti M."/>
            <person name="Le Tacon F."/>
            <person name="Lindquist E.A."/>
            <person name="Lipzen A."/>
            <person name="Malagnac F."/>
            <person name="Mello A."/>
            <person name="Molinier V."/>
            <person name="Miyauchi S."/>
            <person name="Poulain J."/>
            <person name="Riccioni C."/>
            <person name="Rubini A."/>
            <person name="Sitrit Y."/>
            <person name="Splivallo R."/>
            <person name="Traeger S."/>
            <person name="Wang M."/>
            <person name="Zifcakova L."/>
            <person name="Wipf D."/>
            <person name="Zambonelli A."/>
            <person name="Paolocci F."/>
            <person name="Nowrousian M."/>
            <person name="Ottonello S."/>
            <person name="Baldrian P."/>
            <person name="Spatafora J.W."/>
            <person name="Henrissat B."/>
            <person name="Nagy L.G."/>
            <person name="Aury J.M."/>
            <person name="Wincker P."/>
            <person name="Grigoriev I.V."/>
            <person name="Bonfante P."/>
            <person name="Martin F.M."/>
        </authorList>
    </citation>
    <scope>NUCLEOTIDE SEQUENCE [LARGE SCALE GENOMIC DNA]</scope>
    <source>
        <strain evidence="1 2">RN42</strain>
    </source>
</reference>
<dbReference type="Proteomes" id="UP000275078">
    <property type="component" value="Unassembled WGS sequence"/>
</dbReference>
<proteinExistence type="predicted"/>
<protein>
    <submittedName>
        <fullName evidence="1">Uncharacterized protein</fullName>
    </submittedName>
</protein>
<organism evidence="1 2">
    <name type="scientific">Ascobolus immersus RN42</name>
    <dbReference type="NCBI Taxonomy" id="1160509"/>
    <lineage>
        <taxon>Eukaryota</taxon>
        <taxon>Fungi</taxon>
        <taxon>Dikarya</taxon>
        <taxon>Ascomycota</taxon>
        <taxon>Pezizomycotina</taxon>
        <taxon>Pezizomycetes</taxon>
        <taxon>Pezizales</taxon>
        <taxon>Ascobolaceae</taxon>
        <taxon>Ascobolus</taxon>
    </lineage>
</organism>
<dbReference type="EMBL" id="ML119807">
    <property type="protein sequence ID" value="RPA73909.1"/>
    <property type="molecule type" value="Genomic_DNA"/>
</dbReference>
<sequence length="230" mass="25859">MASIHNHPLIRIPLGRQTLYIKGSDGLFPLFFCPLNTCQTSEYPPAFADKENMQAHLVGQHIWLWDLSVTPVDLEDVMFHSLMDETAFLVDEDKTQTNNVDEDAASNTAYVAGNGDHGAPQPLQEDPPQYGAVARERHQAGQTSNEELELEEAQKELKAIMRKNIVNLMNVTLGRVIKDGPHQAYEGGRFNLSREQLEELQSQKIVWSIWAESFAAVKNTKTVSVKGMLW</sequence>
<evidence type="ECO:0000313" key="1">
    <source>
        <dbReference type="EMBL" id="RPA73909.1"/>
    </source>
</evidence>